<keyword evidence="7" id="KW-1185">Reference proteome</keyword>
<feature type="region of interest" description="Disordered" evidence="4">
    <location>
        <begin position="1"/>
        <end position="52"/>
    </location>
</feature>
<dbReference type="PANTHER" id="PTHR24346">
    <property type="entry name" value="MAP/MICROTUBULE AFFINITY-REGULATING KINASE"/>
    <property type="match status" value="1"/>
</dbReference>
<dbReference type="InterPro" id="IPR000719">
    <property type="entry name" value="Prot_kinase_dom"/>
</dbReference>
<keyword evidence="6" id="KW-0418">Kinase</keyword>
<dbReference type="InterPro" id="IPR008271">
    <property type="entry name" value="Ser/Thr_kinase_AS"/>
</dbReference>
<feature type="compositionally biased region" description="Basic residues" evidence="4">
    <location>
        <begin position="22"/>
        <end position="32"/>
    </location>
</feature>
<feature type="compositionally biased region" description="Polar residues" evidence="4">
    <location>
        <begin position="39"/>
        <end position="50"/>
    </location>
</feature>
<dbReference type="PANTHER" id="PTHR24346:SF77">
    <property type="entry name" value="SERINE THREONINE PROTEIN KINASE"/>
    <property type="match status" value="1"/>
</dbReference>
<evidence type="ECO:0000313" key="7">
    <source>
        <dbReference type="Proteomes" id="UP000001699"/>
    </source>
</evidence>
<evidence type="ECO:0000256" key="4">
    <source>
        <dbReference type="SAM" id="MobiDB-lite"/>
    </source>
</evidence>
<gene>
    <name evidence="6" type="ORF">AFUB_053520</name>
</gene>
<evidence type="ECO:0000313" key="6">
    <source>
        <dbReference type="EMBL" id="EDP51348.1"/>
    </source>
</evidence>
<dbReference type="AlphaFoldDB" id="B0Y3A7"/>
<dbReference type="PROSITE" id="PS00108">
    <property type="entry name" value="PROTEIN_KINASE_ST"/>
    <property type="match status" value="1"/>
</dbReference>
<dbReference type="GO" id="GO:0004674">
    <property type="term" value="F:protein serine/threonine kinase activity"/>
    <property type="evidence" value="ECO:0007669"/>
    <property type="project" value="TreeGrafter"/>
</dbReference>
<feature type="region of interest" description="Disordered" evidence="4">
    <location>
        <begin position="96"/>
        <end position="133"/>
    </location>
</feature>
<evidence type="ECO:0000256" key="1">
    <source>
        <dbReference type="ARBA" id="ARBA00022741"/>
    </source>
</evidence>
<dbReference type="Proteomes" id="UP000001699">
    <property type="component" value="Unassembled WGS sequence"/>
</dbReference>
<organism evidence="6 7">
    <name type="scientific">Aspergillus fumigatus (strain CBS 144.89 / FGSC A1163 / CEA10)</name>
    <name type="common">Neosartorya fumigata</name>
    <dbReference type="NCBI Taxonomy" id="451804"/>
    <lineage>
        <taxon>Eukaryota</taxon>
        <taxon>Fungi</taxon>
        <taxon>Dikarya</taxon>
        <taxon>Ascomycota</taxon>
        <taxon>Pezizomycotina</taxon>
        <taxon>Eurotiomycetes</taxon>
        <taxon>Eurotiomycetidae</taxon>
        <taxon>Eurotiales</taxon>
        <taxon>Aspergillaceae</taxon>
        <taxon>Aspergillus</taxon>
        <taxon>Aspergillus subgen. Fumigati</taxon>
    </lineage>
</organism>
<feature type="compositionally biased region" description="Basic residues" evidence="4">
    <location>
        <begin position="96"/>
        <end position="111"/>
    </location>
</feature>
<evidence type="ECO:0000259" key="5">
    <source>
        <dbReference type="PROSITE" id="PS50011"/>
    </source>
</evidence>
<feature type="domain" description="Protein kinase" evidence="5">
    <location>
        <begin position="60"/>
        <end position="357"/>
    </location>
</feature>
<dbReference type="FunFam" id="1.10.510.10:FF:000995">
    <property type="entry name" value="BcCMK3, calcium/calmodulin-dependent protein kinase"/>
    <property type="match status" value="1"/>
</dbReference>
<evidence type="ECO:0000256" key="3">
    <source>
        <dbReference type="PROSITE-ProRule" id="PRU10141"/>
    </source>
</evidence>
<dbReference type="SMART" id="SM00220">
    <property type="entry name" value="S_TKc"/>
    <property type="match status" value="1"/>
</dbReference>
<dbReference type="OrthoDB" id="68483at2759"/>
<feature type="compositionally biased region" description="Basic and acidic residues" evidence="4">
    <location>
        <begin position="509"/>
        <end position="522"/>
    </location>
</feature>
<evidence type="ECO:0000256" key="2">
    <source>
        <dbReference type="ARBA" id="ARBA00022840"/>
    </source>
</evidence>
<feature type="binding site" evidence="3">
    <location>
        <position position="88"/>
    </location>
    <ligand>
        <name>ATP</name>
        <dbReference type="ChEBI" id="CHEBI:30616"/>
    </ligand>
</feature>
<dbReference type="FunFam" id="3.30.200.20:FF:000447">
    <property type="entry name" value="Calcium/calmodulin dependent protein kinase"/>
    <property type="match status" value="1"/>
</dbReference>
<sequence length="687" mass="77893">MNKHPKPKPSRYASTPSESPQRHYRRNPKARRPVKETLNARSEYTTSQDDGTAEHRINQYVIKQEIGRGSFGAVHLAVDQYGNEFAVKEFSKSRLRKRAQSHLLRRPRGPKRPSDGFNSPLHRHPSGTEDEHGKNPLYLIKEEIAIMKKLNHNNLVSLIEVLDDPTEDSLYMVMEMCKKGVIMKVGLEERADPYSDEQCRCWFRDLILGIEYLHGQGIVHRDIKPDNCLLTNDDVLKIVDFGVSEMFEKDSDMFTAKSAGSPAFLPPELCVVKHGDVSGRAADIWSMGVTLYCLRYGRLPFEKQSIFELYEAIRNDPVVCEEETDDNFKDLILRILEKDPSKRITMRELRMKAAKRFKRLLGPAKAEPVMQSILGQEYESRFVEPPLAMEPEESVSSSDILMGNRSQSVTSYNRKPLEREEVLKGYHQKYEKSPEISDSAGKYTTQQDLLLSISTERSVGITPERQDSSSITSYKPCTKLVDDLQANFSRQSPSPQTTLSRASSATTKRSVEGTRGHARDPLEEAFPYLFIGPSTYTGSDPEDIDMERNADQSETFRSDEPLETSLAGDEVIPIVSESPGAADFDIYETAYRQEIARIRKLTLAREGTLPKVYLTRRVEDKDEVLRLVEDRSLDTNYETAAREADTVIGEKIMAPSSPRSGVSMIKTQLDGQLKLTANEAHVQQRLE</sequence>
<keyword evidence="1 3" id="KW-0547">Nucleotide-binding</keyword>
<dbReference type="PROSITE" id="PS50011">
    <property type="entry name" value="PROTEIN_KINASE_DOM"/>
    <property type="match status" value="1"/>
</dbReference>
<dbReference type="InterPro" id="IPR011009">
    <property type="entry name" value="Kinase-like_dom_sf"/>
</dbReference>
<dbReference type="Gene3D" id="1.10.510.10">
    <property type="entry name" value="Transferase(Phosphotransferase) domain 1"/>
    <property type="match status" value="1"/>
</dbReference>
<protein>
    <submittedName>
        <fullName evidence="6">Calcium/calmodulin dependent protein kinase, putative</fullName>
    </submittedName>
</protein>
<dbReference type="GO" id="GO:0005737">
    <property type="term" value="C:cytoplasm"/>
    <property type="evidence" value="ECO:0007669"/>
    <property type="project" value="TreeGrafter"/>
</dbReference>
<dbReference type="Pfam" id="PF00069">
    <property type="entry name" value="Pkinase"/>
    <property type="match status" value="1"/>
</dbReference>
<keyword evidence="2 3" id="KW-0067">ATP-binding</keyword>
<dbReference type="GO" id="GO:0005524">
    <property type="term" value="F:ATP binding"/>
    <property type="evidence" value="ECO:0007669"/>
    <property type="project" value="UniProtKB-UniRule"/>
</dbReference>
<reference evidence="6 7" key="1">
    <citation type="journal article" date="2008" name="PLoS Genet.">
        <title>Genomic islands in the pathogenic filamentous fungus Aspergillus fumigatus.</title>
        <authorList>
            <person name="Fedorova N.D."/>
            <person name="Khaldi N."/>
            <person name="Joardar V.S."/>
            <person name="Maiti R."/>
            <person name="Amedeo P."/>
            <person name="Anderson M.J."/>
            <person name="Crabtree J."/>
            <person name="Silva J.C."/>
            <person name="Badger J.H."/>
            <person name="Albarraq A."/>
            <person name="Angiuoli S."/>
            <person name="Bussey H."/>
            <person name="Bowyer P."/>
            <person name="Cotty P.J."/>
            <person name="Dyer P.S."/>
            <person name="Egan A."/>
            <person name="Galens K."/>
            <person name="Fraser-Liggett C.M."/>
            <person name="Haas B.J."/>
            <person name="Inman J.M."/>
            <person name="Kent R."/>
            <person name="Lemieux S."/>
            <person name="Malavazi I."/>
            <person name="Orvis J."/>
            <person name="Roemer T."/>
            <person name="Ronning C.M."/>
            <person name="Sundaram J.P."/>
            <person name="Sutton G."/>
            <person name="Turner G."/>
            <person name="Venter J.C."/>
            <person name="White O.R."/>
            <person name="Whitty B.R."/>
            <person name="Youngman P."/>
            <person name="Wolfe K.H."/>
            <person name="Goldman G.H."/>
            <person name="Wortman J.R."/>
            <person name="Jiang B."/>
            <person name="Denning D.W."/>
            <person name="Nierman W.C."/>
        </authorList>
    </citation>
    <scope>NUCLEOTIDE SEQUENCE [LARGE SCALE GENOMIC DNA]</scope>
    <source>
        <strain evidence="7">CBS 144.89 / FGSC A1163 / CEA10</strain>
    </source>
</reference>
<dbReference type="EMBL" id="DS499597">
    <property type="protein sequence ID" value="EDP51348.1"/>
    <property type="molecule type" value="Genomic_DNA"/>
</dbReference>
<dbReference type="GO" id="GO:0035556">
    <property type="term" value="P:intracellular signal transduction"/>
    <property type="evidence" value="ECO:0007669"/>
    <property type="project" value="TreeGrafter"/>
</dbReference>
<feature type="compositionally biased region" description="Polar residues" evidence="4">
    <location>
        <begin position="487"/>
        <end position="508"/>
    </location>
</feature>
<dbReference type="InterPro" id="IPR017441">
    <property type="entry name" value="Protein_kinase_ATP_BS"/>
</dbReference>
<dbReference type="PROSITE" id="PS00107">
    <property type="entry name" value="PROTEIN_KINASE_ATP"/>
    <property type="match status" value="1"/>
</dbReference>
<dbReference type="CDD" id="cd14008">
    <property type="entry name" value="STKc_LKB1_CaMKK"/>
    <property type="match status" value="1"/>
</dbReference>
<feature type="region of interest" description="Disordered" evidence="4">
    <location>
        <begin position="487"/>
        <end position="524"/>
    </location>
</feature>
<dbReference type="PhylomeDB" id="B0Y3A7"/>
<keyword evidence="6" id="KW-0808">Transferase</keyword>
<name>B0Y3A7_ASPFC</name>
<proteinExistence type="predicted"/>
<dbReference type="Gene3D" id="3.30.200.20">
    <property type="entry name" value="Phosphorylase Kinase, domain 1"/>
    <property type="match status" value="1"/>
</dbReference>
<accession>B0Y3A7</accession>
<dbReference type="HOGENOM" id="CLU_000288_165_0_1"/>
<dbReference type="SUPFAM" id="SSF56112">
    <property type="entry name" value="Protein kinase-like (PK-like)"/>
    <property type="match status" value="1"/>
</dbReference>
<dbReference type="VEuPathDB" id="FungiDB:AFUB_053520"/>